<keyword evidence="3" id="KW-1185">Reference proteome</keyword>
<dbReference type="Gene3D" id="3.40.50.720">
    <property type="entry name" value="NAD(P)-binding Rossmann-like Domain"/>
    <property type="match status" value="1"/>
</dbReference>
<evidence type="ECO:0000313" key="2">
    <source>
        <dbReference type="EMBL" id="PST41813.1"/>
    </source>
</evidence>
<accession>A0A2T3G2S3</accession>
<reference evidence="3" key="1">
    <citation type="submission" date="2018-03" db="EMBL/GenBank/DDBJ databases">
        <title>Lachnoclostridium SNUG30370 gen.nov., sp.nov., isolated from human faeces.</title>
        <authorList>
            <person name="Seo B."/>
            <person name="Jeon K."/>
            <person name="Ko G."/>
        </authorList>
    </citation>
    <scope>NUCLEOTIDE SEQUENCE [LARGE SCALE GENOMIC DNA]</scope>
    <source>
        <strain evidence="3">SNUG30370</strain>
    </source>
</reference>
<dbReference type="GeneID" id="77470127"/>
<reference evidence="2" key="2">
    <citation type="journal article" date="2019" name="Int. J. Syst. Evol. Microbiol.">
        <title>Faecalibacillus intestinalis gen. nov., sp. nov. and Faecalibacillus faecis sp. nov., isolated from human faeces.</title>
        <authorList>
            <person name="Seo B."/>
            <person name="Jeon K."/>
            <person name="Baek I."/>
            <person name="Lee Y.M."/>
            <person name="Baek K."/>
            <person name="Ko G."/>
        </authorList>
    </citation>
    <scope>NUCLEOTIDE SEQUENCE</scope>
    <source>
        <strain evidence="2">SNUG30370</strain>
    </source>
</reference>
<organism evidence="2 3">
    <name type="scientific">Faecalibacillus faecis</name>
    <dbReference type="NCBI Taxonomy" id="1982628"/>
    <lineage>
        <taxon>Bacteria</taxon>
        <taxon>Bacillati</taxon>
        <taxon>Bacillota</taxon>
        <taxon>Erysipelotrichia</taxon>
        <taxon>Erysipelotrichales</taxon>
        <taxon>Coprobacillaceae</taxon>
        <taxon>Faecalibacillus</taxon>
    </lineage>
</organism>
<dbReference type="SUPFAM" id="SSF51735">
    <property type="entry name" value="NAD(P)-binding Rossmann-fold domains"/>
    <property type="match status" value="1"/>
</dbReference>
<dbReference type="Proteomes" id="UP001198439">
    <property type="component" value="Unassembled WGS sequence"/>
</dbReference>
<dbReference type="InterPro" id="IPR036291">
    <property type="entry name" value="NAD(P)-bd_dom_sf"/>
</dbReference>
<comment type="caution">
    <text evidence="2">The sequence shown here is derived from an EMBL/GenBank/DDBJ whole genome shotgun (WGS) entry which is preliminary data.</text>
</comment>
<evidence type="ECO:0008006" key="4">
    <source>
        <dbReference type="Google" id="ProtNLM"/>
    </source>
</evidence>
<evidence type="ECO:0000313" key="1">
    <source>
        <dbReference type="EMBL" id="MCB8608992.1"/>
    </source>
</evidence>
<dbReference type="EMBL" id="JAJDKZ010000001">
    <property type="protein sequence ID" value="MCB8608992.1"/>
    <property type="molecule type" value="Genomic_DNA"/>
</dbReference>
<reference evidence="1" key="3">
    <citation type="submission" date="2021-10" db="EMBL/GenBank/DDBJ databases">
        <title>Collection of gut derived symbiotic bacterial strains cultured from healthy donors.</title>
        <authorList>
            <person name="Lin H."/>
            <person name="Littmann E."/>
            <person name="Kohout C."/>
            <person name="Pamer E.G."/>
        </authorList>
    </citation>
    <scope>NUCLEOTIDE SEQUENCE</scope>
    <source>
        <strain evidence="1">DFI.4.48</strain>
    </source>
</reference>
<protein>
    <recommendedName>
        <fullName evidence="4">Dipicolinate synthase subunit A N-terminal domain-containing protein</fullName>
    </recommendedName>
</protein>
<name>A0A2T3G2S3_9FIRM</name>
<proteinExistence type="predicted"/>
<dbReference type="EMBL" id="PYLP01000002">
    <property type="protein sequence ID" value="PST41813.1"/>
    <property type="molecule type" value="Genomic_DNA"/>
</dbReference>
<dbReference type="AlphaFoldDB" id="A0A2T3G2S3"/>
<dbReference type="Proteomes" id="UP000241201">
    <property type="component" value="Unassembled WGS sequence"/>
</dbReference>
<evidence type="ECO:0000313" key="3">
    <source>
        <dbReference type="Proteomes" id="UP000241201"/>
    </source>
</evidence>
<gene>
    <name evidence="2" type="ORF">C7U55_03280</name>
    <name evidence="1" type="ORF">LJD69_00090</name>
</gene>
<dbReference type="RefSeq" id="WP_106987326.1">
    <property type="nucleotide sequence ID" value="NZ_DBGCOW010000084.1"/>
</dbReference>
<sequence>MKGYIYVYDQRSAYLKELFLENGVEIVDSIEDEADFYFVKDQKLSRKNVFSLVSLNQNYHFRHLNNMLTAIGTYLLVSQKKDTHSILILGYGDLGKQLANLLKKQYIVTICNRNYKDYDQIIQNYKHIDFVNLKGTYDLIINTIPCAVINYQNVSYQKIIDLAQTLHLKNYQSIRNVPERSFPYEAALIMYFAIQEVMNHV</sequence>